<keyword evidence="2" id="KW-1133">Transmembrane helix</keyword>
<feature type="region of interest" description="Disordered" evidence="1">
    <location>
        <begin position="1"/>
        <end position="21"/>
    </location>
</feature>
<gene>
    <name evidence="3" type="ORF">CAUS1442_LOCUS4660</name>
</gene>
<dbReference type="EMBL" id="HBEF01007479">
    <property type="protein sequence ID" value="CAD8332559.1"/>
    <property type="molecule type" value="Transcribed_RNA"/>
</dbReference>
<evidence type="ECO:0000256" key="1">
    <source>
        <dbReference type="SAM" id="MobiDB-lite"/>
    </source>
</evidence>
<dbReference type="AlphaFoldDB" id="A0A7R9WR39"/>
<evidence type="ECO:0000256" key="2">
    <source>
        <dbReference type="SAM" id="Phobius"/>
    </source>
</evidence>
<organism evidence="3">
    <name type="scientific">Craspedostauros australis</name>
    <dbReference type="NCBI Taxonomy" id="1486917"/>
    <lineage>
        <taxon>Eukaryota</taxon>
        <taxon>Sar</taxon>
        <taxon>Stramenopiles</taxon>
        <taxon>Ochrophyta</taxon>
        <taxon>Bacillariophyta</taxon>
        <taxon>Bacillariophyceae</taxon>
        <taxon>Bacillariophycidae</taxon>
        <taxon>Naviculales</taxon>
        <taxon>Naviculaceae</taxon>
        <taxon>Craspedostauros</taxon>
    </lineage>
</organism>
<name>A0A7R9WR39_9STRA</name>
<sequence>MRQETSPPDEHNEHDDSDKRNDCTSHGCCVYPHSPMSIVTMILSIITYILSQNATWNCYFVQAEFDGGNTIFSDVGRGGNEIKFGLGPFSREDLTEDLSCILYSRDDVDSFLDAPYKTSRIFGAFANLLLGIVMIALICTSCMSYYPIVMKVIGVVSIVGSGCLGMTFFLFSSDLCENCSFHVGAGVAVVGVILALINGVIVLGLPPSKF</sequence>
<accession>A0A7R9WR39</accession>
<feature type="transmembrane region" description="Helical" evidence="2">
    <location>
        <begin position="152"/>
        <end position="171"/>
    </location>
</feature>
<feature type="transmembrane region" description="Helical" evidence="2">
    <location>
        <begin position="183"/>
        <end position="205"/>
    </location>
</feature>
<feature type="transmembrane region" description="Helical" evidence="2">
    <location>
        <begin position="121"/>
        <end position="146"/>
    </location>
</feature>
<keyword evidence="2" id="KW-0472">Membrane</keyword>
<reference evidence="3" key="1">
    <citation type="submission" date="2021-01" db="EMBL/GenBank/DDBJ databases">
        <authorList>
            <person name="Corre E."/>
            <person name="Pelletier E."/>
            <person name="Niang G."/>
            <person name="Scheremetjew M."/>
            <person name="Finn R."/>
            <person name="Kale V."/>
            <person name="Holt S."/>
            <person name="Cochrane G."/>
            <person name="Meng A."/>
            <person name="Brown T."/>
            <person name="Cohen L."/>
        </authorList>
    </citation>
    <scope>NUCLEOTIDE SEQUENCE</scope>
    <source>
        <strain evidence="3">CCMP3328</strain>
    </source>
</reference>
<keyword evidence="2" id="KW-0812">Transmembrane</keyword>
<evidence type="ECO:0000313" key="3">
    <source>
        <dbReference type="EMBL" id="CAD8332559.1"/>
    </source>
</evidence>
<protein>
    <submittedName>
        <fullName evidence="3">Uncharacterized protein</fullName>
    </submittedName>
</protein>
<proteinExistence type="predicted"/>